<dbReference type="RefSeq" id="WP_281748862.1">
    <property type="nucleotide sequence ID" value="NZ_AP026933.1"/>
</dbReference>
<protein>
    <recommendedName>
        <fullName evidence="5">Spiroplasmavirus-related protein</fullName>
    </recommendedName>
</protein>
<evidence type="ECO:0000313" key="2">
    <source>
        <dbReference type="EMBL" id="BDT02521.1"/>
    </source>
</evidence>
<proteinExistence type="predicted"/>
<dbReference type="EMBL" id="AP026933">
    <property type="protein sequence ID" value="BDT02521.1"/>
    <property type="molecule type" value="Genomic_DNA"/>
</dbReference>
<evidence type="ECO:0000313" key="4">
    <source>
        <dbReference type="Proteomes" id="UP001163387"/>
    </source>
</evidence>
<keyword evidence="1" id="KW-0472">Membrane</keyword>
<keyword evidence="4" id="KW-1185">Reference proteome</keyword>
<accession>A0ABM8BUJ8</accession>
<keyword evidence="1" id="KW-0812">Transmembrane</keyword>
<evidence type="ECO:0000313" key="3">
    <source>
        <dbReference type="EMBL" id="BDT03528.1"/>
    </source>
</evidence>
<evidence type="ECO:0000256" key="1">
    <source>
        <dbReference type="SAM" id="Phobius"/>
    </source>
</evidence>
<sequence>MILWKILLIVPILITSITLIIFLIFISKELKNEYKVLKILSEIANQIKNKENN</sequence>
<name>A0ABM8BUJ8_9MOLU</name>
<keyword evidence="1" id="KW-1133">Transmembrane helix</keyword>
<organism evidence="3 4">
    <name type="scientific">Spiroplasma ixodetis</name>
    <dbReference type="NCBI Taxonomy" id="2141"/>
    <lineage>
        <taxon>Bacteria</taxon>
        <taxon>Bacillati</taxon>
        <taxon>Mycoplasmatota</taxon>
        <taxon>Mollicutes</taxon>
        <taxon>Entomoplasmatales</taxon>
        <taxon>Spiroplasmataceae</taxon>
        <taxon>Spiroplasma</taxon>
    </lineage>
</organism>
<feature type="transmembrane region" description="Helical" evidence="1">
    <location>
        <begin position="6"/>
        <end position="26"/>
    </location>
</feature>
<evidence type="ECO:0008006" key="5">
    <source>
        <dbReference type="Google" id="ProtNLM"/>
    </source>
</evidence>
<dbReference type="EMBL" id="AP026933">
    <property type="protein sequence ID" value="BDT03528.1"/>
    <property type="molecule type" value="Genomic_DNA"/>
</dbReference>
<gene>
    <name evidence="2" type="ORF">SHM_01670</name>
    <name evidence="3" type="ORF">SHM_11740</name>
</gene>
<reference evidence="3 4" key="1">
    <citation type="journal article" date="2022" name="Front. Microbiol.">
        <title>Male-killing mechanisms vary between Spiroplasma species.</title>
        <authorList>
            <person name="Arai H."/>
            <person name="Inoue M."/>
            <person name="Kageyama D."/>
        </authorList>
    </citation>
    <scope>NUCLEOTIDE SEQUENCE [LARGE SCALE GENOMIC DNA]</scope>
    <source>
        <strain evidence="4">sHm</strain>
        <strain evidence="3">SHm</strain>
    </source>
</reference>
<dbReference type="Proteomes" id="UP001163387">
    <property type="component" value="Chromosome"/>
</dbReference>